<dbReference type="InterPro" id="IPR016197">
    <property type="entry name" value="Chromo-like_dom_sf"/>
</dbReference>
<dbReference type="AlphaFoldDB" id="A0A914IDU3"/>
<dbReference type="SUPFAM" id="SSF54160">
    <property type="entry name" value="Chromo domain-like"/>
    <property type="match status" value="1"/>
</dbReference>
<accession>A0A914IDU3</accession>
<protein>
    <submittedName>
        <fullName evidence="3">Chromo domain-containing protein</fullName>
    </submittedName>
</protein>
<reference evidence="3" key="1">
    <citation type="submission" date="2022-11" db="UniProtKB">
        <authorList>
            <consortium name="WormBaseParasite"/>
        </authorList>
    </citation>
    <scope>IDENTIFICATION</scope>
</reference>
<dbReference type="Gene3D" id="2.40.50.40">
    <property type="match status" value="1"/>
</dbReference>
<evidence type="ECO:0000256" key="1">
    <source>
        <dbReference type="SAM" id="MobiDB-lite"/>
    </source>
</evidence>
<dbReference type="CDD" id="cd00024">
    <property type="entry name" value="CD_CSD"/>
    <property type="match status" value="1"/>
</dbReference>
<evidence type="ECO:0000313" key="3">
    <source>
        <dbReference type="WBParaSite" id="Gr19_v10_g9303.t1"/>
    </source>
</evidence>
<keyword evidence="2" id="KW-1185">Reference proteome</keyword>
<proteinExistence type="predicted"/>
<dbReference type="Proteomes" id="UP000887572">
    <property type="component" value="Unplaced"/>
</dbReference>
<sequence>MSDEDSELVQQTSVNGKSKSKNCSLCGNQNLESDRLDGAGRQLRDKEFDEQMITCGITNAFDGSEDGEIHCFKEDGPVPNGMIRLQQAREMAEFHILAEGIAGQFVEVDLEQDEENGFVRNCLCGIENNNELKKNHNELQRNPHNEIAQNSVAFEALINELKTKPKVDVKQVVGKKVQDANADSISTEESSNNDAMDKNLMKNISSAFSKIKKARTRATTHIDIAKKIEEQKGRKHVINDKKSIIELEEIETKQKHADSDMYTIVKRMRKDKTYEVEKILGMSVYGQQRVYFVDWKEHKNEECWIFSEWMNAQELVASFVEECSIASVLSAFLGDPVPGHIANILQNNAQCLNALKAVGKCPEKIKKTESSIVFTANITPTQKEKAINTLDEFLKQQKEASEELQ</sequence>
<evidence type="ECO:0000313" key="2">
    <source>
        <dbReference type="Proteomes" id="UP000887572"/>
    </source>
</evidence>
<organism evidence="2 3">
    <name type="scientific">Globodera rostochiensis</name>
    <name type="common">Golden nematode worm</name>
    <name type="synonym">Heterodera rostochiensis</name>
    <dbReference type="NCBI Taxonomy" id="31243"/>
    <lineage>
        <taxon>Eukaryota</taxon>
        <taxon>Metazoa</taxon>
        <taxon>Ecdysozoa</taxon>
        <taxon>Nematoda</taxon>
        <taxon>Chromadorea</taxon>
        <taxon>Rhabditida</taxon>
        <taxon>Tylenchina</taxon>
        <taxon>Tylenchomorpha</taxon>
        <taxon>Tylenchoidea</taxon>
        <taxon>Heteroderidae</taxon>
        <taxon>Heteroderinae</taxon>
        <taxon>Globodera</taxon>
    </lineage>
</organism>
<dbReference type="WBParaSite" id="Gr19_v10_g9303.t1">
    <property type="protein sequence ID" value="Gr19_v10_g9303.t1"/>
    <property type="gene ID" value="Gr19_v10_g9303"/>
</dbReference>
<feature type="compositionally biased region" description="Polar residues" evidence="1">
    <location>
        <begin position="8"/>
        <end position="22"/>
    </location>
</feature>
<feature type="region of interest" description="Disordered" evidence="1">
    <location>
        <begin position="1"/>
        <end position="22"/>
    </location>
</feature>
<name>A0A914IDU3_GLORO</name>